<evidence type="ECO:0000313" key="1">
    <source>
        <dbReference type="EMBL" id="MCY1715231.1"/>
    </source>
</evidence>
<comment type="caution">
    <text evidence="1">The sequence shown here is derived from an EMBL/GenBank/DDBJ whole genome shotgun (WGS) entry which is preliminary data.</text>
</comment>
<dbReference type="RefSeq" id="WP_268059267.1">
    <property type="nucleotide sequence ID" value="NZ_JAPOHA010000018.1"/>
</dbReference>
<sequence length="132" mass="15608">MVYKGMIQVNGTWIPTPATFEYSTEDRDTEGFETTDGTVHRHRVGKRGKLTCSWDIVPDTQEYYDFFRLLDNLPEFFPVSFPYPDGTRKTLQMYRGNPLSASMRSYWNEGSKKISKWKDTKCNFIEQYARKY</sequence>
<evidence type="ECO:0000313" key="2">
    <source>
        <dbReference type="Proteomes" id="UP001082703"/>
    </source>
</evidence>
<proteinExistence type="predicted"/>
<protein>
    <submittedName>
        <fullName evidence="1">Uncharacterized protein</fullName>
    </submittedName>
</protein>
<reference evidence="1 2" key="1">
    <citation type="submission" date="2022-11" db="EMBL/GenBank/DDBJ databases">
        <authorList>
            <person name="Caiyu Z."/>
        </authorList>
    </citation>
    <scope>NUCLEOTIDE SEQUENCE [LARGE SCALE GENOMIC DNA]</scope>
    <source>
        <strain evidence="1 2">YR-4</strain>
    </source>
</reference>
<dbReference type="EMBL" id="JAPOHA010000018">
    <property type="protein sequence ID" value="MCY1715231.1"/>
    <property type="molecule type" value="Genomic_DNA"/>
</dbReference>
<name>A0ABT4BWF0_9FIRM</name>
<accession>A0ABT4BWF0</accession>
<organism evidence="1 2">
    <name type="scientific">Caproiciproducens galactitolivorans</name>
    <dbReference type="NCBI Taxonomy" id="642589"/>
    <lineage>
        <taxon>Bacteria</taxon>
        <taxon>Bacillati</taxon>
        <taxon>Bacillota</taxon>
        <taxon>Clostridia</taxon>
        <taxon>Eubacteriales</taxon>
        <taxon>Acutalibacteraceae</taxon>
        <taxon>Caproiciproducens</taxon>
    </lineage>
</organism>
<gene>
    <name evidence="1" type="ORF">OUY18_13330</name>
</gene>
<keyword evidence="2" id="KW-1185">Reference proteome</keyword>
<dbReference type="Proteomes" id="UP001082703">
    <property type="component" value="Unassembled WGS sequence"/>
</dbReference>